<keyword evidence="3 5" id="KW-1133">Transmembrane helix</keyword>
<dbReference type="InterPro" id="IPR008023">
    <property type="entry name" value="DUF748"/>
</dbReference>
<protein>
    <submittedName>
        <fullName evidence="7">DUF490 domain-containing protein</fullName>
    </submittedName>
</protein>
<dbReference type="InterPro" id="IPR052894">
    <property type="entry name" value="AsmA-related"/>
</dbReference>
<organism evidence="7 8">
    <name type="scientific">Echinicola rosea</name>
    <dbReference type="NCBI Taxonomy" id="1807691"/>
    <lineage>
        <taxon>Bacteria</taxon>
        <taxon>Pseudomonadati</taxon>
        <taxon>Bacteroidota</taxon>
        <taxon>Cytophagia</taxon>
        <taxon>Cytophagales</taxon>
        <taxon>Cyclobacteriaceae</taxon>
        <taxon>Echinicola</taxon>
    </lineage>
</organism>
<comment type="caution">
    <text evidence="7">The sequence shown here is derived from an EMBL/GenBank/DDBJ whole genome shotgun (WGS) entry which is preliminary data.</text>
</comment>
<proteinExistence type="predicted"/>
<dbReference type="EMBL" id="BMIU01000001">
    <property type="protein sequence ID" value="GGF18703.1"/>
    <property type="molecule type" value="Genomic_DNA"/>
</dbReference>
<comment type="subcellular location">
    <subcellularLocation>
        <location evidence="1">Membrane</location>
        <topology evidence="1">Single-pass membrane protein</topology>
    </subcellularLocation>
</comment>
<reference evidence="8" key="1">
    <citation type="journal article" date="2019" name="Int. J. Syst. Evol. Microbiol.">
        <title>The Global Catalogue of Microorganisms (GCM) 10K type strain sequencing project: providing services to taxonomists for standard genome sequencing and annotation.</title>
        <authorList>
            <consortium name="The Broad Institute Genomics Platform"/>
            <consortium name="The Broad Institute Genome Sequencing Center for Infectious Disease"/>
            <person name="Wu L."/>
            <person name="Ma J."/>
        </authorList>
    </citation>
    <scope>NUCLEOTIDE SEQUENCE [LARGE SCALE GENOMIC DNA]</scope>
    <source>
        <strain evidence="8">CGMCC 1.15407</strain>
    </source>
</reference>
<dbReference type="Pfam" id="PF04357">
    <property type="entry name" value="TamB"/>
    <property type="match status" value="1"/>
</dbReference>
<name>A0ABQ1UKE8_9BACT</name>
<accession>A0ABQ1UKE8</accession>
<evidence type="ECO:0000256" key="2">
    <source>
        <dbReference type="ARBA" id="ARBA00022692"/>
    </source>
</evidence>
<dbReference type="Pfam" id="PF05359">
    <property type="entry name" value="DUF748"/>
    <property type="match status" value="1"/>
</dbReference>
<evidence type="ECO:0000259" key="6">
    <source>
        <dbReference type="Pfam" id="PF04357"/>
    </source>
</evidence>
<sequence>MNDRDKVLLMSPGGQLRNYPSIFFVYGLRGDNIIKYFAIRYNGGGGLITGGLYSEYINILHNPLEKKSKVTEFLQKAWGGASRILSVPYVFFNLFLKKTIRRILKVLVYLLILFLLVAGSLHIPFIQTIASQFLAQQLSERTGFETTIQNVHVRWWDALSVKGLTVRDPQDSLMANLESVYVDFSPSTILDPDQPGIDEIQLKGGQLRFLTHHGKRLPNISHFINELNSLFAPKKKKTDESNSQFSISRMSFEKVSLDIMDFRKDPIENGFDYTRLRFRNLVGGARDFLSKDGEISLDIRYLRGLEANSGVEIQQLLTRFSYSKTDMEFEDLFFKSNQTVVKNYLKFSYDSVGSLSDFNNQVTIDASLDEAVLDIKDLKYFTDNLPDFDDRIFLSGDVSGKVSDLQSEELLIRFGRRSALFGQFQIDGLPKIDSTFFQLSLVNSMLTSEDLSPYLDIKTRQEIAKFKDIHFDTDFSGYLSRFRTTGEFRTAIGNISGRLDYLVEEKQPRYYGQLSVKALDLGILLNDRKTYQKVSLSGDIRGSGTKLESILVNLDAKVNSIGINQYNYKGITTNATFGKDLFRGRLAINDPNLKMKVNGTLDLRNAIDSARLNMQVDTAFLQQLNFTEEEYFVSGGVELDTKGTDLDKVEGIARFRDLLISHQGRNFNIDNFFFQSVFADETRMISLNSDLLVANISGNFKAKEVAGDIQHLLRDYADILTNSELDKSDERSDGPNQYNIDINMSLHDINPILQLFEPSLYISKNTSVEGAFYQTSENTIFNFYAGIDTIRYHDKLFLQNDLDFNTAKIKNSREVLAACYINSKEQQLTSDIVFNNLSMEAIWDESAIDFNVGIDQLKTNSYAQIESQIELSKDQTSIVFAPSNIKILDNYWEFDPENSIIISQDRIDVDNLRLSNNGQFLALNGRINENPDEILSFEMNDVNLDFINTFATRTYSGTANGIFAFNNFMQKTGAYGSLTLDSLSVNNFLIGNMEAATYFENDKINLSLTNTREAQKNIEVTGFINTQNDQLSLKGDFSKTKLDILEPFLSDYLTEFGGTVSGDIDVSGTVGQPIVQGLGTLTGGTVLVNYLNTHYTVDGNINFTPNEISFKGLNIADPQGNTARMTGGIAHDGFSNFILDISSNLNNFQVLNTSLEDNSLFYGTAFASGTLDIFGAAQNLDITAKATTQPKTEIFIPLGATENQAQEEFINIINVRDTTREISIEEAVEKLEIKNVRMNFVLDITPDAYAEIQIDPRTGENIQGRGRGNLTLNIDTQGNFNMTGNYEIVDAKYNFSLYNIINRQFNIQPGGRISWFGDPYEGIMDITATYKENVSLTSLQNSQTSSEFEDAQLYRRYPVQVIMDLDGPLMSPEINFDFDFSEFPDGEAQTTISAFKNRIANDEQEKNRQVFSLIMLRRFSPEGQFNSAGIGFSNLSQLVSSQLNALISQVDQNLEINIDLASLDETALETFQLSVAYTFLDGRLRVSRDGSFTDPQGNADLGSIAGDWQAEYLITDDGRYRIRIYNRNNFNTFTSLQLAERVNTYGVSLSQTLLFSSFKELFQNLGKKKKKERLLINDSDDFLRENYQEENKLPDSEMPNTPSDSLKINIIETKPEEQYIEKQPNN</sequence>
<feature type="domain" description="Translocation and assembly module TamB C-terminal" evidence="6">
    <location>
        <begin position="1113"/>
        <end position="1529"/>
    </location>
</feature>
<evidence type="ECO:0000256" key="3">
    <source>
        <dbReference type="ARBA" id="ARBA00022989"/>
    </source>
</evidence>
<gene>
    <name evidence="7" type="ORF">GCM10011339_03330</name>
</gene>
<evidence type="ECO:0000256" key="1">
    <source>
        <dbReference type="ARBA" id="ARBA00004167"/>
    </source>
</evidence>
<evidence type="ECO:0000256" key="5">
    <source>
        <dbReference type="SAM" id="Phobius"/>
    </source>
</evidence>
<feature type="transmembrane region" description="Helical" evidence="5">
    <location>
        <begin position="106"/>
        <end position="126"/>
    </location>
</feature>
<evidence type="ECO:0000313" key="8">
    <source>
        <dbReference type="Proteomes" id="UP000647339"/>
    </source>
</evidence>
<keyword evidence="8" id="KW-1185">Reference proteome</keyword>
<dbReference type="InterPro" id="IPR007452">
    <property type="entry name" value="TamB_C"/>
</dbReference>
<dbReference type="PANTHER" id="PTHR30441:SF4">
    <property type="entry name" value="PROTEIN ASMA"/>
    <property type="match status" value="1"/>
</dbReference>
<evidence type="ECO:0000256" key="4">
    <source>
        <dbReference type="ARBA" id="ARBA00023136"/>
    </source>
</evidence>
<evidence type="ECO:0000313" key="7">
    <source>
        <dbReference type="EMBL" id="GGF18703.1"/>
    </source>
</evidence>
<dbReference type="PANTHER" id="PTHR30441">
    <property type="entry name" value="DUF748 DOMAIN-CONTAINING PROTEIN"/>
    <property type="match status" value="1"/>
</dbReference>
<dbReference type="Proteomes" id="UP000647339">
    <property type="component" value="Unassembled WGS sequence"/>
</dbReference>
<keyword evidence="2 5" id="KW-0812">Transmembrane</keyword>
<keyword evidence="4 5" id="KW-0472">Membrane</keyword>